<dbReference type="GO" id="GO:0042742">
    <property type="term" value="P:defense response to bacterium"/>
    <property type="evidence" value="ECO:0007669"/>
    <property type="project" value="TreeGrafter"/>
</dbReference>
<dbReference type="RefSeq" id="XP_004376738.1">
    <property type="nucleotide sequence ID" value="XM_004376681.1"/>
</dbReference>
<evidence type="ECO:0000256" key="3">
    <source>
        <dbReference type="ARBA" id="ARBA00022525"/>
    </source>
</evidence>
<dbReference type="PROSITE" id="PS00422">
    <property type="entry name" value="GRANINS_1"/>
    <property type="match status" value="1"/>
</dbReference>
<protein>
    <recommendedName>
        <fullName evidence="8">Chromogranin-A</fullName>
    </recommendedName>
</protein>
<sequence length="440" mass="47999">MRSAAVLALLLCAGQAIALPVNSPMNKGDTEVMKCIVEAISDTLSKPSPMPVSQECFETLRGDERILSILRHQNLLKELQDLALQGAKERSHQQKKHNSFEDELSEVLEDQSDKTEMKEVTGEASSKDVEKRGDSEEAEDRDEATEEIRPQASPVPGQGSEVENNQVPEEEEAANTHPTASLPGQKHPGPQAEEDTESPPQGLVDREKDLGAGPGQQAKSEEEKEVEAEVEAGGNAVSEEEGPTLALNPHLSLSYKETRRGDSQSEALALEGAGKTGAEEAQHPRPKGKGEPESSSSSSEEMAGAPEGPFRGGKSGELEQEEESLSKEWEDTKRWSKMDQLAKELTAEKRLAGEDMEEDDPDRAMKLSVRARSYGFGGPGPQLRRGWQPSSREDSVEAEQKKEEEGSANRRPEDQELESLSAIEAELEKVAHQLQALRQG</sequence>
<comment type="similarity">
    <text evidence="2">Belongs to the chromogranin/secretogranin protein family.</text>
</comment>
<evidence type="ECO:0000256" key="6">
    <source>
        <dbReference type="ARBA" id="ARBA00037544"/>
    </source>
</evidence>
<dbReference type="OrthoDB" id="9948620at2759"/>
<evidence type="ECO:0000256" key="5">
    <source>
        <dbReference type="ARBA" id="ARBA00023329"/>
    </source>
</evidence>
<feature type="compositionally biased region" description="Acidic residues" evidence="9">
    <location>
        <begin position="136"/>
        <end position="145"/>
    </location>
</feature>
<dbReference type="PANTHER" id="PTHR10583:SF1">
    <property type="entry name" value="CHROMOGRANIN-A"/>
    <property type="match status" value="1"/>
</dbReference>
<evidence type="ECO:0000313" key="12">
    <source>
        <dbReference type="RefSeq" id="XP_004376738.1"/>
    </source>
</evidence>
<proteinExistence type="inferred from homology"/>
<dbReference type="FunCoup" id="A0A2Y9DL51">
    <property type="interactions" value="74"/>
</dbReference>
<dbReference type="GO" id="GO:0086030">
    <property type="term" value="P:adenylate cyclase-activating adrenergic receptor signaling pathway involved in cardiac muscle relaxation"/>
    <property type="evidence" value="ECO:0007669"/>
    <property type="project" value="TreeGrafter"/>
</dbReference>
<dbReference type="GeneID" id="101341323"/>
<dbReference type="Pfam" id="PF01271">
    <property type="entry name" value="Granin"/>
    <property type="match status" value="1"/>
</dbReference>
<dbReference type="PRINTS" id="PR00659">
    <property type="entry name" value="CHROMOGRANIN"/>
</dbReference>
<comment type="function">
    <text evidence="6">Strongly inhibits glucose induced insulin release from the pancreas.</text>
</comment>
<keyword evidence="4" id="KW-1015">Disulfide bond</keyword>
<evidence type="ECO:0000256" key="9">
    <source>
        <dbReference type="SAM" id="MobiDB-lite"/>
    </source>
</evidence>
<evidence type="ECO:0000256" key="4">
    <source>
        <dbReference type="ARBA" id="ARBA00023157"/>
    </source>
</evidence>
<evidence type="ECO:0000256" key="2">
    <source>
        <dbReference type="ARBA" id="ARBA00005723"/>
    </source>
</evidence>
<dbReference type="AlphaFoldDB" id="A0A2Y9DL51"/>
<evidence type="ECO:0000256" key="1">
    <source>
        <dbReference type="ARBA" id="ARBA00004613"/>
    </source>
</evidence>
<dbReference type="GO" id="GO:0046676">
    <property type="term" value="P:negative regulation of insulin secretion"/>
    <property type="evidence" value="ECO:0007669"/>
    <property type="project" value="TreeGrafter"/>
</dbReference>
<dbReference type="GO" id="GO:0042583">
    <property type="term" value="C:chromaffin granule"/>
    <property type="evidence" value="ECO:0007669"/>
    <property type="project" value="TreeGrafter"/>
</dbReference>
<feature type="region of interest" description="Disordered" evidence="9">
    <location>
        <begin position="87"/>
        <end position="420"/>
    </location>
</feature>
<dbReference type="STRING" id="127582.A0A2Y9DL51"/>
<keyword evidence="11" id="KW-1185">Reference proteome</keyword>
<evidence type="ECO:0000256" key="7">
    <source>
        <dbReference type="ARBA" id="ARBA00037849"/>
    </source>
</evidence>
<evidence type="ECO:0000256" key="8">
    <source>
        <dbReference type="ARBA" id="ARBA00040787"/>
    </source>
</evidence>
<dbReference type="KEGG" id="tmu:101341323"/>
<name>A0A2Y9DL51_TRIMA</name>
<feature type="compositionally biased region" description="Acidic residues" evidence="9">
    <location>
        <begin position="101"/>
        <end position="110"/>
    </location>
</feature>
<feature type="signal peptide" evidence="10">
    <location>
        <begin position="1"/>
        <end position="18"/>
    </location>
</feature>
<keyword evidence="5" id="KW-0968">Cytoplasmic vesicle</keyword>
<comment type="subcellular location">
    <subcellularLocation>
        <location evidence="7">Cytoplasmic vesicle</location>
        <location evidence="7">Secretory vesicle</location>
        <location evidence="7">Neuronal dense core vesicle</location>
    </subcellularLocation>
    <subcellularLocation>
        <location evidence="1">Secreted</location>
    </subcellularLocation>
</comment>
<dbReference type="InterPro" id="IPR001819">
    <property type="entry name" value="Chromogranin_AB"/>
</dbReference>
<gene>
    <name evidence="12" type="primary">CHGA</name>
</gene>
<dbReference type="PANTHER" id="PTHR10583">
    <property type="entry name" value="CHROMOGRANIN"/>
    <property type="match status" value="1"/>
</dbReference>
<dbReference type="Proteomes" id="UP000248480">
    <property type="component" value="Unplaced"/>
</dbReference>
<dbReference type="InterPro" id="IPR018054">
    <property type="entry name" value="Chromogranin_CS"/>
</dbReference>
<keyword evidence="3" id="KW-0964">Secreted</keyword>
<dbReference type="GO" id="GO:0033604">
    <property type="term" value="P:negative regulation of catecholamine secretion"/>
    <property type="evidence" value="ECO:0007669"/>
    <property type="project" value="TreeGrafter"/>
</dbReference>
<keyword evidence="10" id="KW-0732">Signal</keyword>
<evidence type="ECO:0000313" key="11">
    <source>
        <dbReference type="Proteomes" id="UP000248480"/>
    </source>
</evidence>
<feature type="compositionally biased region" description="Basic and acidic residues" evidence="9">
    <location>
        <begin position="111"/>
        <end position="135"/>
    </location>
</feature>
<dbReference type="CTD" id="1113"/>
<feature type="compositionally biased region" description="Basic and acidic residues" evidence="9">
    <location>
        <begin position="324"/>
        <end position="353"/>
    </location>
</feature>
<feature type="compositionally biased region" description="Basic and acidic residues" evidence="9">
    <location>
        <begin position="391"/>
        <end position="414"/>
    </location>
</feature>
<dbReference type="InParanoid" id="A0A2Y9DL51"/>
<accession>A0A2Y9DL51</accession>
<dbReference type="GO" id="GO:0098992">
    <property type="term" value="C:neuronal dense core vesicle"/>
    <property type="evidence" value="ECO:0007669"/>
    <property type="project" value="UniProtKB-SubCell"/>
</dbReference>
<feature type="chain" id="PRO_5015904589" description="Chromogranin-A" evidence="10">
    <location>
        <begin position="19"/>
        <end position="440"/>
    </location>
</feature>
<organism evidence="11 12">
    <name type="scientific">Trichechus manatus latirostris</name>
    <name type="common">Florida manatee</name>
    <dbReference type="NCBI Taxonomy" id="127582"/>
    <lineage>
        <taxon>Eukaryota</taxon>
        <taxon>Metazoa</taxon>
        <taxon>Chordata</taxon>
        <taxon>Craniata</taxon>
        <taxon>Vertebrata</taxon>
        <taxon>Euteleostomi</taxon>
        <taxon>Mammalia</taxon>
        <taxon>Eutheria</taxon>
        <taxon>Afrotheria</taxon>
        <taxon>Sirenia</taxon>
        <taxon>Trichechidae</taxon>
        <taxon>Trichechus</taxon>
    </lineage>
</organism>
<evidence type="ECO:0000256" key="10">
    <source>
        <dbReference type="SAM" id="SignalP"/>
    </source>
</evidence>
<dbReference type="InterPro" id="IPR001990">
    <property type="entry name" value="Granin"/>
</dbReference>
<dbReference type="GO" id="GO:0005615">
    <property type="term" value="C:extracellular space"/>
    <property type="evidence" value="ECO:0007669"/>
    <property type="project" value="TreeGrafter"/>
</dbReference>
<feature type="compositionally biased region" description="Basic and acidic residues" evidence="9">
    <location>
        <begin position="277"/>
        <end position="292"/>
    </location>
</feature>
<reference evidence="12" key="1">
    <citation type="submission" date="2025-08" db="UniProtKB">
        <authorList>
            <consortium name="RefSeq"/>
        </authorList>
    </citation>
    <scope>IDENTIFICATION</scope>
</reference>